<organism evidence="1 2">
    <name type="scientific">Jimgerdemannia flammicorona</name>
    <dbReference type="NCBI Taxonomy" id="994334"/>
    <lineage>
        <taxon>Eukaryota</taxon>
        <taxon>Fungi</taxon>
        <taxon>Fungi incertae sedis</taxon>
        <taxon>Mucoromycota</taxon>
        <taxon>Mucoromycotina</taxon>
        <taxon>Endogonomycetes</taxon>
        <taxon>Endogonales</taxon>
        <taxon>Endogonaceae</taxon>
        <taxon>Jimgerdemannia</taxon>
    </lineage>
</organism>
<reference evidence="1 2" key="1">
    <citation type="journal article" date="2018" name="New Phytol.">
        <title>Phylogenomics of Endogonaceae and evolution of mycorrhizas within Mucoromycota.</title>
        <authorList>
            <person name="Chang Y."/>
            <person name="Desiro A."/>
            <person name="Na H."/>
            <person name="Sandor L."/>
            <person name="Lipzen A."/>
            <person name="Clum A."/>
            <person name="Barry K."/>
            <person name="Grigoriev I.V."/>
            <person name="Martin F.M."/>
            <person name="Stajich J.E."/>
            <person name="Smith M.E."/>
            <person name="Bonito G."/>
            <person name="Spatafora J.W."/>
        </authorList>
    </citation>
    <scope>NUCLEOTIDE SEQUENCE [LARGE SCALE GENOMIC DNA]</scope>
    <source>
        <strain evidence="1 2">GMNB39</strain>
    </source>
</reference>
<gene>
    <name evidence="1" type="ORF">BC936DRAFT_138499</name>
</gene>
<dbReference type="OrthoDB" id="1930084at2759"/>
<name>A0A433CAP8_9FUNG</name>
<feature type="non-terminal residue" evidence="1">
    <location>
        <position position="171"/>
    </location>
</feature>
<accession>A0A433CAP8</accession>
<comment type="caution">
    <text evidence="1">The sequence shown here is derived from an EMBL/GenBank/DDBJ whole genome shotgun (WGS) entry which is preliminary data.</text>
</comment>
<keyword evidence="2" id="KW-1185">Reference proteome</keyword>
<protein>
    <submittedName>
        <fullName evidence="1">Uncharacterized protein</fullName>
    </submittedName>
</protein>
<sequence>MVGSGRYVSIPVSLKKWGGVRCHFFLYGVTMADLLSIDVPSSFLSRRYRGMGTEPARCGVPVWRRCGAGVISLTHLSIPTTVPTHQQPGRNCARAPARYGGLQTYVQQYHRHCVVRAELLCGNVAAILELDENLNKNYKIFEAAPQVGCAPSPTFLFYFRIFGHQESDTLI</sequence>
<evidence type="ECO:0000313" key="1">
    <source>
        <dbReference type="EMBL" id="RUP35637.1"/>
    </source>
</evidence>
<evidence type="ECO:0000313" key="2">
    <source>
        <dbReference type="Proteomes" id="UP000268093"/>
    </source>
</evidence>
<proteinExistence type="predicted"/>
<dbReference type="AlphaFoldDB" id="A0A433CAP8"/>
<dbReference type="EMBL" id="RBNI01013228">
    <property type="protein sequence ID" value="RUP35637.1"/>
    <property type="molecule type" value="Genomic_DNA"/>
</dbReference>
<dbReference type="Proteomes" id="UP000268093">
    <property type="component" value="Unassembled WGS sequence"/>
</dbReference>